<dbReference type="InterPro" id="IPR001789">
    <property type="entry name" value="Sig_transdc_resp-reg_receiver"/>
</dbReference>
<sequence>MSINILIIEDEVDIREGISEYLSEVGYEVKVASDGQEGIDLFRQNKFDLVLLDIMLPKINGFGVLSQIRETSNVPVIMLTAMNDDYSQIMSFNEKADDYITKPFSVVILHKRIEALLRRIQGKENTNKWLYKDVEVDFLGFSAKKQGKTVDLKPKEIKLLELLLKYKNQVLTRSQMLDNLWDVEETPLDRVIDVYIKNIRKKLGIDCIITVKGIGYKFEEKL</sequence>
<keyword evidence="13" id="KW-1185">Reference proteome</keyword>
<feature type="domain" description="OmpR/PhoB-type" evidence="11">
    <location>
        <begin position="126"/>
        <end position="220"/>
    </location>
</feature>
<dbReference type="GO" id="GO:0006355">
    <property type="term" value="P:regulation of DNA-templated transcription"/>
    <property type="evidence" value="ECO:0007669"/>
    <property type="project" value="InterPro"/>
</dbReference>
<evidence type="ECO:0000256" key="1">
    <source>
        <dbReference type="ARBA" id="ARBA00018672"/>
    </source>
</evidence>
<reference evidence="12 13" key="1">
    <citation type="submission" date="2014-12" db="EMBL/GenBank/DDBJ databases">
        <title>Draft genome sequence of Terrisporobacter sp. 08-306576, isolated from the blood culture of a bacteremia patient.</title>
        <authorList>
            <person name="Lund L.C."/>
            <person name="Sydenham T.V."/>
            <person name="Hogh S.V."/>
            <person name="Skov M.N."/>
            <person name="Kemp M."/>
            <person name="Justesen U.S."/>
        </authorList>
    </citation>
    <scope>NUCLEOTIDE SEQUENCE [LARGE SCALE GENOMIC DNA]</scope>
    <source>
        <strain evidence="12 13">08-306576</strain>
    </source>
</reference>
<dbReference type="Proteomes" id="UP000031189">
    <property type="component" value="Unassembled WGS sequence"/>
</dbReference>
<feature type="DNA-binding region" description="OmpR/PhoB-type" evidence="9">
    <location>
        <begin position="126"/>
        <end position="220"/>
    </location>
</feature>
<evidence type="ECO:0000256" key="7">
    <source>
        <dbReference type="ARBA" id="ARBA00024867"/>
    </source>
</evidence>
<name>A0A0B3VY71_9FIRM</name>
<evidence type="ECO:0000259" key="11">
    <source>
        <dbReference type="PROSITE" id="PS51755"/>
    </source>
</evidence>
<dbReference type="InterPro" id="IPR039420">
    <property type="entry name" value="WalR-like"/>
</dbReference>
<gene>
    <name evidence="12" type="ORF">QX51_07510</name>
</gene>
<dbReference type="FunFam" id="3.40.50.2300:FF:000001">
    <property type="entry name" value="DNA-binding response regulator PhoB"/>
    <property type="match status" value="1"/>
</dbReference>
<dbReference type="Pfam" id="PF00486">
    <property type="entry name" value="Trans_reg_C"/>
    <property type="match status" value="1"/>
</dbReference>
<dbReference type="CDD" id="cd17574">
    <property type="entry name" value="REC_OmpR"/>
    <property type="match status" value="1"/>
</dbReference>
<evidence type="ECO:0000256" key="3">
    <source>
        <dbReference type="ARBA" id="ARBA00023012"/>
    </source>
</evidence>
<evidence type="ECO:0000256" key="2">
    <source>
        <dbReference type="ARBA" id="ARBA00022553"/>
    </source>
</evidence>
<dbReference type="GO" id="GO:0000976">
    <property type="term" value="F:transcription cis-regulatory region binding"/>
    <property type="evidence" value="ECO:0007669"/>
    <property type="project" value="TreeGrafter"/>
</dbReference>
<feature type="modified residue" description="4-aspartylphosphate" evidence="8">
    <location>
        <position position="53"/>
    </location>
</feature>
<keyword evidence="4" id="KW-0805">Transcription regulation</keyword>
<dbReference type="Pfam" id="PF00072">
    <property type="entry name" value="Response_reg"/>
    <property type="match status" value="1"/>
</dbReference>
<dbReference type="GO" id="GO:0005829">
    <property type="term" value="C:cytosol"/>
    <property type="evidence" value="ECO:0007669"/>
    <property type="project" value="TreeGrafter"/>
</dbReference>
<evidence type="ECO:0000313" key="13">
    <source>
        <dbReference type="Proteomes" id="UP000031189"/>
    </source>
</evidence>
<keyword evidence="3" id="KW-0902">Two-component regulatory system</keyword>
<dbReference type="PROSITE" id="PS50110">
    <property type="entry name" value="RESPONSE_REGULATORY"/>
    <property type="match status" value="1"/>
</dbReference>
<comment type="function">
    <text evidence="7">May play the central regulatory role in sporulation. It may be an element of the effector pathway responsible for the activation of sporulation genes in response to nutritional stress. Spo0A may act in concert with spo0H (a sigma factor) to control the expression of some genes that are critical to the sporulation process.</text>
</comment>
<dbReference type="SMART" id="SM00862">
    <property type="entry name" value="Trans_reg_C"/>
    <property type="match status" value="1"/>
</dbReference>
<dbReference type="InterPro" id="IPR001867">
    <property type="entry name" value="OmpR/PhoB-type_DNA-bd"/>
</dbReference>
<organism evidence="12 13">
    <name type="scientific">Terrisporobacter othiniensis</name>
    <dbReference type="NCBI Taxonomy" id="1577792"/>
    <lineage>
        <taxon>Bacteria</taxon>
        <taxon>Bacillati</taxon>
        <taxon>Bacillota</taxon>
        <taxon>Clostridia</taxon>
        <taxon>Peptostreptococcales</taxon>
        <taxon>Peptostreptococcaceae</taxon>
        <taxon>Terrisporobacter</taxon>
    </lineage>
</organism>
<proteinExistence type="predicted"/>
<dbReference type="GO" id="GO:0032993">
    <property type="term" value="C:protein-DNA complex"/>
    <property type="evidence" value="ECO:0007669"/>
    <property type="project" value="TreeGrafter"/>
</dbReference>
<evidence type="ECO:0000259" key="10">
    <source>
        <dbReference type="PROSITE" id="PS50110"/>
    </source>
</evidence>
<evidence type="ECO:0000256" key="5">
    <source>
        <dbReference type="ARBA" id="ARBA00023125"/>
    </source>
</evidence>
<keyword evidence="5 9" id="KW-0238">DNA-binding</keyword>
<dbReference type="PROSITE" id="PS51755">
    <property type="entry name" value="OMPR_PHOB"/>
    <property type="match status" value="1"/>
</dbReference>
<evidence type="ECO:0000313" key="12">
    <source>
        <dbReference type="EMBL" id="KHS57659.1"/>
    </source>
</evidence>
<dbReference type="CDD" id="cd00383">
    <property type="entry name" value="trans_reg_C"/>
    <property type="match status" value="1"/>
</dbReference>
<keyword evidence="2 8" id="KW-0597">Phosphoprotein</keyword>
<feature type="domain" description="Response regulatory" evidence="10">
    <location>
        <begin position="4"/>
        <end position="117"/>
    </location>
</feature>
<keyword evidence="6" id="KW-0804">Transcription</keyword>
<dbReference type="Gene3D" id="3.40.50.2300">
    <property type="match status" value="1"/>
</dbReference>
<dbReference type="InterPro" id="IPR036388">
    <property type="entry name" value="WH-like_DNA-bd_sf"/>
</dbReference>
<dbReference type="GO" id="GO:0000156">
    <property type="term" value="F:phosphorelay response regulator activity"/>
    <property type="evidence" value="ECO:0007669"/>
    <property type="project" value="TreeGrafter"/>
</dbReference>
<evidence type="ECO:0000256" key="9">
    <source>
        <dbReference type="PROSITE-ProRule" id="PRU01091"/>
    </source>
</evidence>
<comment type="caution">
    <text evidence="12">The sequence shown here is derived from an EMBL/GenBank/DDBJ whole genome shotgun (WGS) entry which is preliminary data.</text>
</comment>
<dbReference type="OrthoDB" id="9790442at2"/>
<dbReference type="Gene3D" id="1.10.10.10">
    <property type="entry name" value="Winged helix-like DNA-binding domain superfamily/Winged helix DNA-binding domain"/>
    <property type="match status" value="1"/>
</dbReference>
<dbReference type="PANTHER" id="PTHR48111">
    <property type="entry name" value="REGULATOR OF RPOS"/>
    <property type="match status" value="1"/>
</dbReference>
<evidence type="ECO:0000256" key="6">
    <source>
        <dbReference type="ARBA" id="ARBA00023163"/>
    </source>
</evidence>
<dbReference type="EMBL" id="JWHR01000068">
    <property type="protein sequence ID" value="KHS57659.1"/>
    <property type="molecule type" value="Genomic_DNA"/>
</dbReference>
<dbReference type="InterPro" id="IPR011006">
    <property type="entry name" value="CheY-like_superfamily"/>
</dbReference>
<dbReference type="SUPFAM" id="SSF52172">
    <property type="entry name" value="CheY-like"/>
    <property type="match status" value="1"/>
</dbReference>
<evidence type="ECO:0000256" key="8">
    <source>
        <dbReference type="PROSITE-ProRule" id="PRU00169"/>
    </source>
</evidence>
<dbReference type="SMART" id="SM00448">
    <property type="entry name" value="REC"/>
    <property type="match status" value="1"/>
</dbReference>
<dbReference type="STRING" id="1577792.QX51_07510"/>
<dbReference type="PANTHER" id="PTHR48111:SF21">
    <property type="entry name" value="DNA-BINDING DUAL MASTER TRANSCRIPTIONAL REGULATOR RPAA"/>
    <property type="match status" value="1"/>
</dbReference>
<protein>
    <recommendedName>
        <fullName evidence="1">Stage 0 sporulation protein A homolog</fullName>
    </recommendedName>
</protein>
<dbReference type="RefSeq" id="WP_039679278.1">
    <property type="nucleotide sequence ID" value="NZ_JWHR01000068.1"/>
</dbReference>
<dbReference type="AlphaFoldDB" id="A0A0B3VY71"/>
<accession>A0A0B3VY71</accession>
<evidence type="ECO:0000256" key="4">
    <source>
        <dbReference type="ARBA" id="ARBA00023015"/>
    </source>
</evidence>